<proteinExistence type="predicted"/>
<keyword evidence="1" id="KW-0812">Transmembrane</keyword>
<feature type="transmembrane region" description="Helical" evidence="1">
    <location>
        <begin position="191"/>
        <end position="212"/>
    </location>
</feature>
<dbReference type="InterPro" id="IPR021260">
    <property type="entry name" value="Amj"/>
</dbReference>
<feature type="transmembrane region" description="Helical" evidence="1">
    <location>
        <begin position="80"/>
        <end position="103"/>
    </location>
</feature>
<feature type="transmembrane region" description="Helical" evidence="1">
    <location>
        <begin position="38"/>
        <end position="59"/>
    </location>
</feature>
<evidence type="ECO:0000313" key="2">
    <source>
        <dbReference type="EMBL" id="RNB87826.1"/>
    </source>
</evidence>
<protein>
    <submittedName>
        <fullName evidence="2">DUF2837 family protein</fullName>
    </submittedName>
</protein>
<dbReference type="RefSeq" id="WP_122918431.1">
    <property type="nucleotide sequence ID" value="NZ_RHHQ01000010.1"/>
</dbReference>
<sequence>MKLVIVLVVTTLISMIETVSYSARLSGARTGRIGTSTSLFNILVVFSRFAVMLQLFFLASVVEEAINSHNVDGLDVKLHYVLLSMSGGILLGMMFVPTVARVLEIGTYKLDEHGSFPRIIMSEGILRILLRLPSQFWLPAIRSNLRQIRTVKLGYTFFVLNAAIFSFYSIANLSALFAGAMMPNDRLQASMLASVINGVGTILLVIFVDPISAKLLDDVVMEKRPLRDLKASIFQLGLGRLLGTFIAQLLLWPFAKFISWIVWVSKHGFFG</sequence>
<dbReference type="EMBL" id="RHHQ01000010">
    <property type="protein sequence ID" value="RNB87826.1"/>
    <property type="molecule type" value="Genomic_DNA"/>
</dbReference>
<dbReference type="Pfam" id="PF10997">
    <property type="entry name" value="Amj"/>
    <property type="match status" value="1"/>
</dbReference>
<keyword evidence="1" id="KW-1133">Transmembrane helix</keyword>
<name>A0A3M8DIH8_9BACL</name>
<dbReference type="Proteomes" id="UP000271031">
    <property type="component" value="Unassembled WGS sequence"/>
</dbReference>
<gene>
    <name evidence="2" type="ORF">EDM56_13450</name>
</gene>
<keyword evidence="3" id="KW-1185">Reference proteome</keyword>
<feature type="transmembrane region" description="Helical" evidence="1">
    <location>
        <begin position="153"/>
        <end position="171"/>
    </location>
</feature>
<reference evidence="2 3" key="1">
    <citation type="submission" date="2018-10" db="EMBL/GenBank/DDBJ databases">
        <title>Phylogenomics of Brevibacillus.</title>
        <authorList>
            <person name="Dunlap C."/>
        </authorList>
    </citation>
    <scope>NUCLEOTIDE SEQUENCE [LARGE SCALE GENOMIC DNA]</scope>
    <source>
        <strain evidence="2 3">JCM 15716</strain>
    </source>
</reference>
<feature type="transmembrane region" description="Helical" evidence="1">
    <location>
        <begin position="233"/>
        <end position="255"/>
    </location>
</feature>
<dbReference type="AlphaFoldDB" id="A0A3M8DIH8"/>
<evidence type="ECO:0000256" key="1">
    <source>
        <dbReference type="SAM" id="Phobius"/>
    </source>
</evidence>
<accession>A0A3M8DIH8</accession>
<organism evidence="2 3">
    <name type="scientific">Brevibacillus fluminis</name>
    <dbReference type="NCBI Taxonomy" id="511487"/>
    <lineage>
        <taxon>Bacteria</taxon>
        <taxon>Bacillati</taxon>
        <taxon>Bacillota</taxon>
        <taxon>Bacilli</taxon>
        <taxon>Bacillales</taxon>
        <taxon>Paenibacillaceae</taxon>
        <taxon>Brevibacillus</taxon>
    </lineage>
</organism>
<evidence type="ECO:0000313" key="3">
    <source>
        <dbReference type="Proteomes" id="UP000271031"/>
    </source>
</evidence>
<keyword evidence="1" id="KW-0472">Membrane</keyword>
<comment type="caution">
    <text evidence="2">The sequence shown here is derived from an EMBL/GenBank/DDBJ whole genome shotgun (WGS) entry which is preliminary data.</text>
</comment>
<dbReference type="OrthoDB" id="7888986at2"/>